<name>A0ABQ6NKC9_9BACL</name>
<organism evidence="2 3">
    <name type="scientific">Paenibacillus glycanilyticus</name>
    <dbReference type="NCBI Taxonomy" id="126569"/>
    <lineage>
        <taxon>Bacteria</taxon>
        <taxon>Bacillati</taxon>
        <taxon>Bacillota</taxon>
        <taxon>Bacilli</taxon>
        <taxon>Bacillales</taxon>
        <taxon>Paenibacillaceae</taxon>
        <taxon>Paenibacillus</taxon>
    </lineage>
</organism>
<keyword evidence="1" id="KW-0472">Membrane</keyword>
<evidence type="ECO:0000313" key="3">
    <source>
        <dbReference type="Proteomes" id="UP001285921"/>
    </source>
</evidence>
<dbReference type="Proteomes" id="UP001285921">
    <property type="component" value="Unassembled WGS sequence"/>
</dbReference>
<gene>
    <name evidence="2" type="ORF">PghCCS26_23620</name>
</gene>
<accession>A0ABQ6NKC9</accession>
<keyword evidence="1" id="KW-0812">Transmembrane</keyword>
<protein>
    <recommendedName>
        <fullName evidence="4">Holin</fullName>
    </recommendedName>
</protein>
<dbReference type="RefSeq" id="WP_317980013.1">
    <property type="nucleotide sequence ID" value="NZ_BTCL01000006.1"/>
</dbReference>
<dbReference type="EMBL" id="BTCL01000006">
    <property type="protein sequence ID" value="GMK45234.1"/>
    <property type="molecule type" value="Genomic_DNA"/>
</dbReference>
<proteinExistence type="predicted"/>
<evidence type="ECO:0000256" key="1">
    <source>
        <dbReference type="SAM" id="Phobius"/>
    </source>
</evidence>
<sequence>MNQDILTLAALVAAFVGVVKGYGVPAKHSSAIAIGVAAIFVLVPSTVRDTIITIAVIGLTASGAYSYVKTKDSGKDAS</sequence>
<evidence type="ECO:0008006" key="4">
    <source>
        <dbReference type="Google" id="ProtNLM"/>
    </source>
</evidence>
<comment type="caution">
    <text evidence="2">The sequence shown here is derived from an EMBL/GenBank/DDBJ whole genome shotgun (WGS) entry which is preliminary data.</text>
</comment>
<reference evidence="2 3" key="1">
    <citation type="submission" date="2023-05" db="EMBL/GenBank/DDBJ databases">
        <title>Draft genome of Paenibacillus sp. CCS26.</title>
        <authorList>
            <person name="Akita H."/>
            <person name="Shinto Y."/>
            <person name="Kimura Z."/>
        </authorList>
    </citation>
    <scope>NUCLEOTIDE SEQUENCE [LARGE SCALE GENOMIC DNA]</scope>
    <source>
        <strain evidence="2 3">CCS26</strain>
    </source>
</reference>
<feature type="transmembrane region" description="Helical" evidence="1">
    <location>
        <begin position="31"/>
        <end position="61"/>
    </location>
</feature>
<keyword evidence="3" id="KW-1185">Reference proteome</keyword>
<evidence type="ECO:0000313" key="2">
    <source>
        <dbReference type="EMBL" id="GMK45234.1"/>
    </source>
</evidence>
<keyword evidence="1" id="KW-1133">Transmembrane helix</keyword>